<sequence>MANNTTFATKYREAADALLDVLAEPTAEAFQNAAQLAIGLKIWATGITENTLSAALHTAVLTAAREHQYNGAL</sequence>
<dbReference type="EMBL" id="MK977695">
    <property type="protein sequence ID" value="QDF18679.1"/>
    <property type="molecule type" value="Genomic_DNA"/>
</dbReference>
<gene>
    <name evidence="1" type="primary">193</name>
    <name evidence="1" type="ORF">SEA_PUPPER_193</name>
</gene>
<evidence type="ECO:0000313" key="2">
    <source>
        <dbReference type="Proteomes" id="UP000318375"/>
    </source>
</evidence>
<dbReference type="RefSeq" id="YP_010058981.1">
    <property type="nucleotide sequence ID" value="NC_054723.1"/>
</dbReference>
<reference evidence="1 2" key="1">
    <citation type="submission" date="2019-05" db="EMBL/GenBank/DDBJ databases">
        <authorList>
            <person name="Pope W.H."/>
            <person name="Garlena R.A."/>
            <person name="Russell D.A."/>
            <person name="Jacobs-Sera D."/>
            <person name="Hatfull G.F."/>
        </authorList>
    </citation>
    <scope>NUCLEOTIDE SEQUENCE [LARGE SCALE GENOMIC DNA]</scope>
</reference>
<name>A0A4Y6ESD4_9CAUD</name>
<keyword evidence="2" id="KW-1185">Reference proteome</keyword>
<dbReference type="KEGG" id="vg:64766212"/>
<accession>A0A4Y6ESD4</accession>
<organism evidence="1 2">
    <name type="scientific">Gordonia phage Pupper</name>
    <dbReference type="NCBI Taxonomy" id="2571249"/>
    <lineage>
        <taxon>Viruses</taxon>
        <taxon>Duplodnaviria</taxon>
        <taxon>Heunggongvirae</taxon>
        <taxon>Uroviricota</taxon>
        <taxon>Caudoviricetes</taxon>
        <taxon>Puppervirus</taxon>
        <taxon>Puppervirus Pupper</taxon>
    </lineage>
</organism>
<proteinExistence type="predicted"/>
<dbReference type="GeneID" id="64766212"/>
<evidence type="ECO:0000313" key="1">
    <source>
        <dbReference type="EMBL" id="QDF18679.1"/>
    </source>
</evidence>
<dbReference type="Proteomes" id="UP000318375">
    <property type="component" value="Segment"/>
</dbReference>
<protein>
    <submittedName>
        <fullName evidence="1">Uncharacterized protein</fullName>
    </submittedName>
</protein>